<accession>A0A4V2MNW2</accession>
<dbReference type="AlphaFoldDB" id="A0A4V2MNW2"/>
<dbReference type="EMBL" id="SJST01000002">
    <property type="protein sequence ID" value="TCD14967.1"/>
    <property type="molecule type" value="Genomic_DNA"/>
</dbReference>
<reference evidence="2 3" key="1">
    <citation type="journal article" date="2015" name="Antonie Van Leeuwenhoek">
        <title>Oricola cellulosilytica gen. nov., sp. nov., a cellulose-degrading bacterium of the family Phyllobacteriaceae isolated from surface seashore water, and emended descriptions of Mesorhizobium loti and Phyllobacterium myrsinacearum.</title>
        <authorList>
            <person name="Hameed A."/>
            <person name="Shahina M."/>
            <person name="Lai W.A."/>
            <person name="Lin S.Y."/>
            <person name="Young L.S."/>
            <person name="Liu Y.C."/>
            <person name="Hsu Y.H."/>
            <person name="Young C.C."/>
        </authorList>
    </citation>
    <scope>NUCLEOTIDE SEQUENCE [LARGE SCALE GENOMIC DNA]</scope>
    <source>
        <strain evidence="2 3">KCTC 52183</strain>
    </source>
</reference>
<feature type="chain" id="PRO_5020336034" evidence="1">
    <location>
        <begin position="20"/>
        <end position="201"/>
    </location>
</feature>
<dbReference type="OrthoDB" id="8277777at2"/>
<comment type="caution">
    <text evidence="2">The sequence shown here is derived from an EMBL/GenBank/DDBJ whole genome shotgun (WGS) entry which is preliminary data.</text>
</comment>
<organism evidence="2 3">
    <name type="scientific">Oricola cellulosilytica</name>
    <dbReference type="NCBI Taxonomy" id="1429082"/>
    <lineage>
        <taxon>Bacteria</taxon>
        <taxon>Pseudomonadati</taxon>
        <taxon>Pseudomonadota</taxon>
        <taxon>Alphaproteobacteria</taxon>
        <taxon>Hyphomicrobiales</taxon>
        <taxon>Ahrensiaceae</taxon>
        <taxon>Oricola</taxon>
    </lineage>
</organism>
<dbReference type="Proteomes" id="UP000291301">
    <property type="component" value="Unassembled WGS sequence"/>
</dbReference>
<dbReference type="RefSeq" id="WP_131566317.1">
    <property type="nucleotide sequence ID" value="NZ_JAINFK010000003.1"/>
</dbReference>
<name>A0A4V2MNW2_9HYPH</name>
<sequence>MKRMTRMLTAALMATTVVAAPAIADSNSKLKLGAEAGASTDILPKKGNKKAGASADAGLDVAGQGVSVGVEGSANASKSGTKGNMSGGMSTDMKTTGSINSANNQGEIVSLIRSNKKATADLSAVTAINDVAVVRIDSASDASMKAIDNAIRDNQAQIDELRTSIEANAELASKLEAEGVDLSSVVAARTDVDGKLTVYVQ</sequence>
<evidence type="ECO:0000313" key="3">
    <source>
        <dbReference type="Proteomes" id="UP000291301"/>
    </source>
</evidence>
<keyword evidence="1" id="KW-0732">Signal</keyword>
<feature type="signal peptide" evidence="1">
    <location>
        <begin position="1"/>
        <end position="19"/>
    </location>
</feature>
<protein>
    <submittedName>
        <fullName evidence="2">Uncharacterized protein</fullName>
    </submittedName>
</protein>
<proteinExistence type="predicted"/>
<evidence type="ECO:0000256" key="1">
    <source>
        <dbReference type="SAM" id="SignalP"/>
    </source>
</evidence>
<evidence type="ECO:0000313" key="2">
    <source>
        <dbReference type="EMBL" id="TCD14967.1"/>
    </source>
</evidence>
<gene>
    <name evidence="2" type="ORF">E0D97_05280</name>
</gene>
<keyword evidence="3" id="KW-1185">Reference proteome</keyword>